<proteinExistence type="predicted"/>
<accession>A0AAV8U0Y3</accession>
<sequence length="83" mass="9279">MGIFWNTGDLNIAYGYCLSYVKADQIATSCSLHDPETICPRPPHNLTLHSPNKGYPSWELCFSTCCSSFSHEIASIVYISFKV</sequence>
<protein>
    <submittedName>
        <fullName evidence="1">Uncharacterized protein</fullName>
    </submittedName>
</protein>
<comment type="caution">
    <text evidence="1">The sequence shown here is derived from an EMBL/GenBank/DDBJ whole genome shotgun (WGS) entry which is preliminary data.</text>
</comment>
<dbReference type="EMBL" id="JAIWQS010000002">
    <property type="protein sequence ID" value="KAJ8772013.1"/>
    <property type="molecule type" value="Genomic_DNA"/>
</dbReference>
<name>A0AAV8U0Y3_9ROSI</name>
<gene>
    <name evidence="1" type="ORF">K2173_027190</name>
</gene>
<dbReference type="AlphaFoldDB" id="A0AAV8U0Y3"/>
<keyword evidence="2" id="KW-1185">Reference proteome</keyword>
<reference evidence="1 2" key="1">
    <citation type="submission" date="2021-09" db="EMBL/GenBank/DDBJ databases">
        <title>Genomic insights and catalytic innovation underlie evolution of tropane alkaloids biosynthesis.</title>
        <authorList>
            <person name="Wang Y.-J."/>
            <person name="Tian T."/>
            <person name="Huang J.-P."/>
            <person name="Huang S.-X."/>
        </authorList>
    </citation>
    <scope>NUCLEOTIDE SEQUENCE [LARGE SCALE GENOMIC DNA]</scope>
    <source>
        <strain evidence="1">KIB-2018</strain>
        <tissue evidence="1">Leaf</tissue>
    </source>
</reference>
<evidence type="ECO:0000313" key="2">
    <source>
        <dbReference type="Proteomes" id="UP001159364"/>
    </source>
</evidence>
<organism evidence="1 2">
    <name type="scientific">Erythroxylum novogranatense</name>
    <dbReference type="NCBI Taxonomy" id="1862640"/>
    <lineage>
        <taxon>Eukaryota</taxon>
        <taxon>Viridiplantae</taxon>
        <taxon>Streptophyta</taxon>
        <taxon>Embryophyta</taxon>
        <taxon>Tracheophyta</taxon>
        <taxon>Spermatophyta</taxon>
        <taxon>Magnoliopsida</taxon>
        <taxon>eudicotyledons</taxon>
        <taxon>Gunneridae</taxon>
        <taxon>Pentapetalae</taxon>
        <taxon>rosids</taxon>
        <taxon>fabids</taxon>
        <taxon>Malpighiales</taxon>
        <taxon>Erythroxylaceae</taxon>
        <taxon>Erythroxylum</taxon>
    </lineage>
</organism>
<evidence type="ECO:0000313" key="1">
    <source>
        <dbReference type="EMBL" id="KAJ8772013.1"/>
    </source>
</evidence>
<dbReference type="Proteomes" id="UP001159364">
    <property type="component" value="Linkage Group LG02"/>
</dbReference>